<dbReference type="PANTHER" id="PTHR43318:SF2">
    <property type="entry name" value="UDP-N-ACETYLGLUCOSAMINE 4,6-DEHYDRATASE (INVERTING)"/>
    <property type="match status" value="1"/>
</dbReference>
<dbReference type="InterPro" id="IPR003869">
    <property type="entry name" value="Polysac_CapD-like"/>
</dbReference>
<dbReference type="Pfam" id="PF02719">
    <property type="entry name" value="Polysacc_synt_2"/>
    <property type="match status" value="1"/>
</dbReference>
<gene>
    <name evidence="3" type="ORF">METZ01_LOCUS247525</name>
</gene>
<dbReference type="EMBL" id="UINC01065230">
    <property type="protein sequence ID" value="SVB94671.1"/>
    <property type="molecule type" value="Genomic_DNA"/>
</dbReference>
<accession>A0A382I7K4</accession>
<protein>
    <recommendedName>
        <fullName evidence="2">Polysaccharide biosynthesis protein CapD-like domain-containing protein</fullName>
    </recommendedName>
</protein>
<evidence type="ECO:0000256" key="1">
    <source>
        <dbReference type="ARBA" id="ARBA00007430"/>
    </source>
</evidence>
<dbReference type="Gene3D" id="3.40.50.720">
    <property type="entry name" value="NAD(P)-binding Rossmann-like Domain"/>
    <property type="match status" value="1"/>
</dbReference>
<dbReference type="SUPFAM" id="SSF51735">
    <property type="entry name" value="NAD(P)-binding Rossmann-fold domains"/>
    <property type="match status" value="1"/>
</dbReference>
<sequence>MLIGGVCYYMKLQNSFKSEFRNKKILITGGTGSIGIGLIKQLLPYKPKIIKVFTNDENSIFESIRKFGKNPVIYYAMGDVRDKERLDF</sequence>
<evidence type="ECO:0000313" key="3">
    <source>
        <dbReference type="EMBL" id="SVB94671.1"/>
    </source>
</evidence>
<feature type="non-terminal residue" evidence="3">
    <location>
        <position position="88"/>
    </location>
</feature>
<feature type="domain" description="Polysaccharide biosynthesis protein CapD-like" evidence="2">
    <location>
        <begin position="25"/>
        <end position="86"/>
    </location>
</feature>
<dbReference type="PANTHER" id="PTHR43318">
    <property type="entry name" value="UDP-N-ACETYLGLUCOSAMINE 4,6-DEHYDRATASE"/>
    <property type="match status" value="1"/>
</dbReference>
<dbReference type="AlphaFoldDB" id="A0A382I7K4"/>
<name>A0A382I7K4_9ZZZZ</name>
<organism evidence="3">
    <name type="scientific">marine metagenome</name>
    <dbReference type="NCBI Taxonomy" id="408172"/>
    <lineage>
        <taxon>unclassified sequences</taxon>
        <taxon>metagenomes</taxon>
        <taxon>ecological metagenomes</taxon>
    </lineage>
</organism>
<proteinExistence type="inferred from homology"/>
<comment type="similarity">
    <text evidence="1">Belongs to the polysaccharide synthase family.</text>
</comment>
<evidence type="ECO:0000259" key="2">
    <source>
        <dbReference type="Pfam" id="PF02719"/>
    </source>
</evidence>
<dbReference type="InterPro" id="IPR051203">
    <property type="entry name" value="Polysaccharide_Synthase-Rel"/>
</dbReference>
<reference evidence="3" key="1">
    <citation type="submission" date="2018-05" db="EMBL/GenBank/DDBJ databases">
        <authorList>
            <person name="Lanie J.A."/>
            <person name="Ng W.-L."/>
            <person name="Kazmierczak K.M."/>
            <person name="Andrzejewski T.M."/>
            <person name="Davidsen T.M."/>
            <person name="Wayne K.J."/>
            <person name="Tettelin H."/>
            <person name="Glass J.I."/>
            <person name="Rusch D."/>
            <person name="Podicherti R."/>
            <person name="Tsui H.-C.T."/>
            <person name="Winkler M.E."/>
        </authorList>
    </citation>
    <scope>NUCLEOTIDE SEQUENCE</scope>
</reference>
<dbReference type="InterPro" id="IPR036291">
    <property type="entry name" value="NAD(P)-bd_dom_sf"/>
</dbReference>